<reference evidence="8" key="1">
    <citation type="submission" date="2020-06" db="EMBL/GenBank/DDBJ databases">
        <title>WGS assembly of Ceratodon purpureus strain R40.</title>
        <authorList>
            <person name="Carey S.B."/>
            <person name="Jenkins J."/>
            <person name="Shu S."/>
            <person name="Lovell J.T."/>
            <person name="Sreedasyam A."/>
            <person name="Maumus F."/>
            <person name="Tiley G.P."/>
            <person name="Fernandez-Pozo N."/>
            <person name="Barry K."/>
            <person name="Chen C."/>
            <person name="Wang M."/>
            <person name="Lipzen A."/>
            <person name="Daum C."/>
            <person name="Saski C.A."/>
            <person name="Payton A.C."/>
            <person name="Mcbreen J.C."/>
            <person name="Conrad R.E."/>
            <person name="Kollar L.M."/>
            <person name="Olsson S."/>
            <person name="Huttunen S."/>
            <person name="Landis J.B."/>
            <person name="Wickett N.J."/>
            <person name="Johnson M.G."/>
            <person name="Rensing S.A."/>
            <person name="Grimwood J."/>
            <person name="Schmutz J."/>
            <person name="Mcdaniel S.F."/>
        </authorList>
    </citation>
    <scope>NUCLEOTIDE SEQUENCE</scope>
    <source>
        <strain evidence="8">R40</strain>
    </source>
</reference>
<keyword evidence="3 7" id="KW-0808">Transferase</keyword>
<dbReference type="GO" id="GO:1990234">
    <property type="term" value="C:transferase complex"/>
    <property type="evidence" value="ECO:0007669"/>
    <property type="project" value="TreeGrafter"/>
</dbReference>
<protein>
    <submittedName>
        <fullName evidence="8">Uncharacterized protein</fullName>
    </submittedName>
</protein>
<dbReference type="InterPro" id="IPR000092">
    <property type="entry name" value="Polyprenyl_synt"/>
</dbReference>
<evidence type="ECO:0000256" key="4">
    <source>
        <dbReference type="ARBA" id="ARBA00022723"/>
    </source>
</evidence>
<dbReference type="Pfam" id="PF00348">
    <property type="entry name" value="polyprenyl_synt"/>
    <property type="match status" value="1"/>
</dbReference>
<accession>A0A8T0GYE5</accession>
<evidence type="ECO:0000256" key="5">
    <source>
        <dbReference type="ARBA" id="ARBA00022842"/>
    </source>
</evidence>
<dbReference type="GO" id="GO:0004659">
    <property type="term" value="F:prenyltransferase activity"/>
    <property type="evidence" value="ECO:0007669"/>
    <property type="project" value="InterPro"/>
</dbReference>
<comment type="cofactor">
    <cofactor evidence="1">
        <name>Mg(2+)</name>
        <dbReference type="ChEBI" id="CHEBI:18420"/>
    </cofactor>
</comment>
<dbReference type="GO" id="GO:0006744">
    <property type="term" value="P:ubiquinone biosynthetic process"/>
    <property type="evidence" value="ECO:0007669"/>
    <property type="project" value="TreeGrafter"/>
</dbReference>
<dbReference type="InterPro" id="IPR008949">
    <property type="entry name" value="Isoprenoid_synthase_dom_sf"/>
</dbReference>
<name>A0A8T0GYE5_CERPU</name>
<dbReference type="AlphaFoldDB" id="A0A8T0GYE5"/>
<evidence type="ECO:0000313" key="9">
    <source>
        <dbReference type="Proteomes" id="UP000822688"/>
    </source>
</evidence>
<dbReference type="Proteomes" id="UP000822688">
    <property type="component" value="Chromosome 8"/>
</dbReference>
<evidence type="ECO:0000256" key="7">
    <source>
        <dbReference type="RuleBase" id="RU004466"/>
    </source>
</evidence>
<evidence type="ECO:0000256" key="1">
    <source>
        <dbReference type="ARBA" id="ARBA00001946"/>
    </source>
</evidence>
<evidence type="ECO:0000313" key="8">
    <source>
        <dbReference type="EMBL" id="KAG0564801.1"/>
    </source>
</evidence>
<keyword evidence="6" id="KW-0414">Isoprene biosynthesis</keyword>
<sequence length="428" mass="47103">MPMERALVRLLRSQVLRAASSPSRLQRGVLGRGLPSQVREYAASTSSSDGVSRTELSESLFGSRQPVWQGWSRGYSSASGLEHLSINSQEKVDPFSLVADELQVVANRLRSMVTAEVPVLALAAEYFFKMGVEGKRFRPMVLLLMSTALMTTPAHGLQDLIFDDLRLRQQRIAEITEMIHVASLLHDDVLDHADTRRGISSLNSMMGNKLAVLAGDFLLARASVALASLRNTEVVELLSKVLEHLVTGEIMQLSSEPKDMSNMDYYMQKTFYKTASLMANSCKAIAVLGGQPEEVALHAFDYGRHLGLAYQLVDDALDYTGTTKTLGKPALSDLGQGIVTAPVLFALKEFPEMSKLIQRKFKTATDRNQAVEMVKESRGIAQTHELAAEHAQKAVDAIDSLPPNPSLQVQQCRRALIDIAHQVITRSK</sequence>
<dbReference type="Gene3D" id="1.10.600.10">
    <property type="entry name" value="Farnesyl Diphosphate Synthase"/>
    <property type="match status" value="1"/>
</dbReference>
<gene>
    <name evidence="8" type="ORF">KC19_8G141200</name>
</gene>
<comment type="similarity">
    <text evidence="2 7">Belongs to the FPP/GGPP synthase family.</text>
</comment>
<dbReference type="InterPro" id="IPR033749">
    <property type="entry name" value="Polyprenyl_synt_CS"/>
</dbReference>
<dbReference type="PROSITE" id="PS00723">
    <property type="entry name" value="POLYPRENYL_SYNTHASE_1"/>
    <property type="match status" value="1"/>
</dbReference>
<proteinExistence type="inferred from homology"/>
<evidence type="ECO:0000256" key="6">
    <source>
        <dbReference type="ARBA" id="ARBA00023229"/>
    </source>
</evidence>
<dbReference type="CDD" id="cd00685">
    <property type="entry name" value="Trans_IPPS_HT"/>
    <property type="match status" value="1"/>
</dbReference>
<dbReference type="GO" id="GO:0008299">
    <property type="term" value="P:isoprenoid biosynthetic process"/>
    <property type="evidence" value="ECO:0007669"/>
    <property type="project" value="UniProtKB-KW"/>
</dbReference>
<dbReference type="EMBL" id="CM026429">
    <property type="protein sequence ID" value="KAG0564801.1"/>
    <property type="molecule type" value="Genomic_DNA"/>
</dbReference>
<evidence type="ECO:0000256" key="3">
    <source>
        <dbReference type="ARBA" id="ARBA00022679"/>
    </source>
</evidence>
<dbReference type="SFLD" id="SFLDS00005">
    <property type="entry name" value="Isoprenoid_Synthase_Type_I"/>
    <property type="match status" value="1"/>
</dbReference>
<comment type="caution">
    <text evidence="8">The sequence shown here is derived from an EMBL/GenBank/DDBJ whole genome shotgun (WGS) entry which is preliminary data.</text>
</comment>
<keyword evidence="5" id="KW-0460">Magnesium</keyword>
<organism evidence="8 9">
    <name type="scientific">Ceratodon purpureus</name>
    <name type="common">Fire moss</name>
    <name type="synonym">Dicranum purpureum</name>
    <dbReference type="NCBI Taxonomy" id="3225"/>
    <lineage>
        <taxon>Eukaryota</taxon>
        <taxon>Viridiplantae</taxon>
        <taxon>Streptophyta</taxon>
        <taxon>Embryophyta</taxon>
        <taxon>Bryophyta</taxon>
        <taxon>Bryophytina</taxon>
        <taxon>Bryopsida</taxon>
        <taxon>Dicranidae</taxon>
        <taxon>Pseudoditrichales</taxon>
        <taxon>Ditrichaceae</taxon>
        <taxon>Ceratodon</taxon>
    </lineage>
</organism>
<dbReference type="PANTHER" id="PTHR12001:SF69">
    <property type="entry name" value="ALL TRANS-POLYPRENYL-DIPHOSPHATE SYNTHASE PDSS1"/>
    <property type="match status" value="1"/>
</dbReference>
<dbReference type="SUPFAM" id="SSF48576">
    <property type="entry name" value="Terpenoid synthases"/>
    <property type="match status" value="1"/>
</dbReference>
<dbReference type="PANTHER" id="PTHR12001">
    <property type="entry name" value="GERANYLGERANYL PYROPHOSPHATE SYNTHASE"/>
    <property type="match status" value="1"/>
</dbReference>
<evidence type="ECO:0000256" key="2">
    <source>
        <dbReference type="ARBA" id="ARBA00006706"/>
    </source>
</evidence>
<keyword evidence="9" id="KW-1185">Reference proteome</keyword>
<keyword evidence="4" id="KW-0479">Metal-binding</keyword>
<dbReference type="GO" id="GO:0046872">
    <property type="term" value="F:metal ion binding"/>
    <property type="evidence" value="ECO:0007669"/>
    <property type="project" value="UniProtKB-KW"/>
</dbReference>